<feature type="transmembrane region" description="Helical" evidence="2">
    <location>
        <begin position="214"/>
        <end position="233"/>
    </location>
</feature>
<feature type="transmembrane region" description="Helical" evidence="2">
    <location>
        <begin position="12"/>
        <end position="30"/>
    </location>
</feature>
<sequence>MELPQLTLDTYIALCLVIATPWLIRTFSLFSAQRASKTDTEHLISTAILAHSLYMLYSLLVSPPQNVFKALNLPLTASPESLRSGLGERFGGEQNLPEYLTILLKRLGLVDLRSLYVRFGHDVLTSCSYCQSFEDFALFALPSPLLQYIREIAFVGILTLPKTLTSNLRPLGLGVLLASAMAEVYWVLSVQIIIPQRGSDIPVIWWHDDFVQMRHLLFLALPILISFLPYLNLHKIPIISAFVPPPEDVTGIFPRPQYQLQGQVTLPPDPTLSQVSSVTLRTLGHLIPTLHLLKYSHAAIMRSQSPEPSENDDSTPPPPSSLHSRATEWWRGEAFEGEAVRTDENVRNVLKAAGMSFDEEKKEGAVVVQPEGPLLNSVRIAVNNLKQQGGWPSEYWVY</sequence>
<evidence type="ECO:0000256" key="2">
    <source>
        <dbReference type="SAM" id="Phobius"/>
    </source>
</evidence>
<dbReference type="PANTHER" id="PTHR39470:SF1">
    <property type="entry name" value="CHORISMATE SYNTHASE PROTEIN"/>
    <property type="match status" value="1"/>
</dbReference>
<gene>
    <name evidence="3" type="ORF">CPB84DRAFT_1769599</name>
</gene>
<proteinExistence type="predicted"/>
<protein>
    <submittedName>
        <fullName evidence="3">Uncharacterized protein</fullName>
    </submittedName>
</protein>
<evidence type="ECO:0000313" key="3">
    <source>
        <dbReference type="EMBL" id="KAF8906774.1"/>
    </source>
</evidence>
<organism evidence="3 4">
    <name type="scientific">Gymnopilus junonius</name>
    <name type="common">Spectacular rustgill mushroom</name>
    <name type="synonym">Gymnopilus spectabilis subsp. junonius</name>
    <dbReference type="NCBI Taxonomy" id="109634"/>
    <lineage>
        <taxon>Eukaryota</taxon>
        <taxon>Fungi</taxon>
        <taxon>Dikarya</taxon>
        <taxon>Basidiomycota</taxon>
        <taxon>Agaricomycotina</taxon>
        <taxon>Agaricomycetes</taxon>
        <taxon>Agaricomycetidae</taxon>
        <taxon>Agaricales</taxon>
        <taxon>Agaricineae</taxon>
        <taxon>Hymenogastraceae</taxon>
        <taxon>Gymnopilus</taxon>
    </lineage>
</organism>
<reference evidence="3" key="1">
    <citation type="submission" date="2020-11" db="EMBL/GenBank/DDBJ databases">
        <authorList>
            <consortium name="DOE Joint Genome Institute"/>
            <person name="Ahrendt S."/>
            <person name="Riley R."/>
            <person name="Andreopoulos W."/>
            <person name="LaButti K."/>
            <person name="Pangilinan J."/>
            <person name="Ruiz-duenas F.J."/>
            <person name="Barrasa J.M."/>
            <person name="Sanchez-Garcia M."/>
            <person name="Camarero S."/>
            <person name="Miyauchi S."/>
            <person name="Serrano A."/>
            <person name="Linde D."/>
            <person name="Babiker R."/>
            <person name="Drula E."/>
            <person name="Ayuso-Fernandez I."/>
            <person name="Pacheco R."/>
            <person name="Padilla G."/>
            <person name="Ferreira P."/>
            <person name="Barriuso J."/>
            <person name="Kellner H."/>
            <person name="Castanera R."/>
            <person name="Alfaro M."/>
            <person name="Ramirez L."/>
            <person name="Pisabarro A.G."/>
            <person name="Kuo A."/>
            <person name="Tritt A."/>
            <person name="Lipzen A."/>
            <person name="He G."/>
            <person name="Yan M."/>
            <person name="Ng V."/>
            <person name="Cullen D."/>
            <person name="Martin F."/>
            <person name="Rosso M.-N."/>
            <person name="Henrissat B."/>
            <person name="Hibbett D."/>
            <person name="Martinez A.T."/>
            <person name="Grigoriev I.V."/>
        </authorList>
    </citation>
    <scope>NUCLEOTIDE SEQUENCE</scope>
    <source>
        <strain evidence="3">AH 44721</strain>
    </source>
</reference>
<evidence type="ECO:0000313" key="4">
    <source>
        <dbReference type="Proteomes" id="UP000724874"/>
    </source>
</evidence>
<dbReference type="AlphaFoldDB" id="A0A9P5NS53"/>
<keyword evidence="4" id="KW-1185">Reference proteome</keyword>
<dbReference type="Proteomes" id="UP000724874">
    <property type="component" value="Unassembled WGS sequence"/>
</dbReference>
<feature type="region of interest" description="Disordered" evidence="1">
    <location>
        <begin position="302"/>
        <end position="324"/>
    </location>
</feature>
<dbReference type="OrthoDB" id="4218123at2759"/>
<keyword evidence="2" id="KW-0472">Membrane</keyword>
<comment type="caution">
    <text evidence="3">The sequence shown here is derived from an EMBL/GenBank/DDBJ whole genome shotgun (WGS) entry which is preliminary data.</text>
</comment>
<evidence type="ECO:0000256" key="1">
    <source>
        <dbReference type="SAM" id="MobiDB-lite"/>
    </source>
</evidence>
<dbReference type="PANTHER" id="PTHR39470">
    <property type="entry name" value="CHROMOSOME 10, WHOLE GENOME SHOTGUN SEQUENCE"/>
    <property type="match status" value="1"/>
</dbReference>
<name>A0A9P5NS53_GYMJU</name>
<feature type="transmembrane region" description="Helical" evidence="2">
    <location>
        <begin position="171"/>
        <end position="194"/>
    </location>
</feature>
<dbReference type="EMBL" id="JADNYJ010000017">
    <property type="protein sequence ID" value="KAF8906774.1"/>
    <property type="molecule type" value="Genomic_DNA"/>
</dbReference>
<accession>A0A9P5NS53</accession>
<keyword evidence="2" id="KW-1133">Transmembrane helix</keyword>
<keyword evidence="2" id="KW-0812">Transmembrane</keyword>